<keyword evidence="4" id="KW-1003">Cell membrane</keyword>
<dbReference type="InterPro" id="IPR011577">
    <property type="entry name" value="Cyt_b561_bac/Ni-Hgenase"/>
</dbReference>
<dbReference type="Gene3D" id="1.20.950.20">
    <property type="entry name" value="Transmembrane di-heme cytochromes, Chain C"/>
    <property type="match status" value="1"/>
</dbReference>
<evidence type="ECO:0000256" key="1">
    <source>
        <dbReference type="ARBA" id="ARBA00001970"/>
    </source>
</evidence>
<protein>
    <submittedName>
        <fullName evidence="15">Cytochrome b/b6 domain-containing protein</fullName>
    </submittedName>
</protein>
<organism evidence="15 16">
    <name type="scientific">Palleronia pontilimi</name>
    <dbReference type="NCBI Taxonomy" id="1964209"/>
    <lineage>
        <taxon>Bacteria</taxon>
        <taxon>Pseudomonadati</taxon>
        <taxon>Pseudomonadota</taxon>
        <taxon>Alphaproteobacteria</taxon>
        <taxon>Rhodobacterales</taxon>
        <taxon>Roseobacteraceae</taxon>
        <taxon>Palleronia</taxon>
    </lineage>
</organism>
<comment type="similarity">
    <text evidence="12">Belongs to the cytochrome b561 family.</text>
</comment>
<evidence type="ECO:0000256" key="4">
    <source>
        <dbReference type="ARBA" id="ARBA00022475"/>
    </source>
</evidence>
<dbReference type="PANTHER" id="PTHR30529">
    <property type="entry name" value="CYTOCHROME B561"/>
    <property type="match status" value="1"/>
</dbReference>
<keyword evidence="5" id="KW-0349">Heme</keyword>
<keyword evidence="3" id="KW-0813">Transport</keyword>
<evidence type="ECO:0000256" key="3">
    <source>
        <dbReference type="ARBA" id="ARBA00022448"/>
    </source>
</evidence>
<feature type="transmembrane region" description="Helical" evidence="13">
    <location>
        <begin position="145"/>
        <end position="166"/>
    </location>
</feature>
<keyword evidence="7" id="KW-0479">Metal-binding</keyword>
<evidence type="ECO:0000256" key="5">
    <source>
        <dbReference type="ARBA" id="ARBA00022617"/>
    </source>
</evidence>
<dbReference type="SUPFAM" id="SSF101874">
    <property type="entry name" value="YceI-like"/>
    <property type="match status" value="1"/>
</dbReference>
<proteinExistence type="inferred from homology"/>
<evidence type="ECO:0000256" key="9">
    <source>
        <dbReference type="ARBA" id="ARBA00022989"/>
    </source>
</evidence>
<dbReference type="InterPro" id="IPR016174">
    <property type="entry name" value="Di-haem_cyt_TM"/>
</dbReference>
<evidence type="ECO:0000256" key="13">
    <source>
        <dbReference type="SAM" id="Phobius"/>
    </source>
</evidence>
<evidence type="ECO:0000256" key="6">
    <source>
        <dbReference type="ARBA" id="ARBA00022692"/>
    </source>
</evidence>
<dbReference type="GO" id="GO:0020037">
    <property type="term" value="F:heme binding"/>
    <property type="evidence" value="ECO:0007669"/>
    <property type="project" value="TreeGrafter"/>
</dbReference>
<dbReference type="AlphaFoldDB" id="A0A934MFZ4"/>
<feature type="domain" description="Lipid/polyisoprenoid-binding YceI-like" evidence="14">
    <location>
        <begin position="240"/>
        <end position="395"/>
    </location>
</feature>
<dbReference type="InterPro" id="IPR036761">
    <property type="entry name" value="TTHA0802/YceI-like_sf"/>
</dbReference>
<keyword evidence="6 13" id="KW-0812">Transmembrane</keyword>
<evidence type="ECO:0000313" key="15">
    <source>
        <dbReference type="EMBL" id="MBJ3761914.1"/>
    </source>
</evidence>
<dbReference type="GO" id="GO:0022904">
    <property type="term" value="P:respiratory electron transport chain"/>
    <property type="evidence" value="ECO:0007669"/>
    <property type="project" value="InterPro"/>
</dbReference>
<evidence type="ECO:0000256" key="8">
    <source>
        <dbReference type="ARBA" id="ARBA00022982"/>
    </source>
</evidence>
<dbReference type="Gene3D" id="2.40.128.110">
    <property type="entry name" value="Lipid/polyisoprenoid-binding, YceI-like"/>
    <property type="match status" value="1"/>
</dbReference>
<evidence type="ECO:0000256" key="11">
    <source>
        <dbReference type="ARBA" id="ARBA00023136"/>
    </source>
</evidence>
<dbReference type="SMART" id="SM00867">
    <property type="entry name" value="YceI"/>
    <property type="match status" value="1"/>
</dbReference>
<feature type="transmembrane region" description="Helical" evidence="13">
    <location>
        <begin position="96"/>
        <end position="114"/>
    </location>
</feature>
<evidence type="ECO:0000256" key="2">
    <source>
        <dbReference type="ARBA" id="ARBA00004651"/>
    </source>
</evidence>
<dbReference type="InterPro" id="IPR052168">
    <property type="entry name" value="Cytochrome_b561_oxidase"/>
</dbReference>
<dbReference type="Pfam" id="PF04264">
    <property type="entry name" value="YceI"/>
    <property type="match status" value="1"/>
</dbReference>
<dbReference type="Proteomes" id="UP000642488">
    <property type="component" value="Unassembled WGS sequence"/>
</dbReference>
<dbReference type="EMBL" id="JAEKPD010000002">
    <property type="protein sequence ID" value="MBJ3761914.1"/>
    <property type="molecule type" value="Genomic_DNA"/>
</dbReference>
<comment type="cofactor">
    <cofactor evidence="1">
        <name>heme b</name>
        <dbReference type="ChEBI" id="CHEBI:60344"/>
    </cofactor>
</comment>
<accession>A0A934MFZ4</accession>
<name>A0A934MFZ4_9RHOB</name>
<comment type="caution">
    <text evidence="15">The sequence shown here is derived from an EMBL/GenBank/DDBJ whole genome shotgun (WGS) entry which is preliminary data.</text>
</comment>
<gene>
    <name evidence="15" type="ORF">ILP92_04025</name>
</gene>
<evidence type="ECO:0000313" key="16">
    <source>
        <dbReference type="Proteomes" id="UP000642488"/>
    </source>
</evidence>
<dbReference type="RefSeq" id="WP_198915078.1">
    <property type="nucleotide sequence ID" value="NZ_JAEKPD010000002.1"/>
</dbReference>
<feature type="transmembrane region" description="Helical" evidence="13">
    <location>
        <begin position="55"/>
        <end position="75"/>
    </location>
</feature>
<keyword evidence="16" id="KW-1185">Reference proteome</keyword>
<reference evidence="15" key="1">
    <citation type="submission" date="2020-12" db="EMBL/GenBank/DDBJ databases">
        <title>Bacterial taxonomy.</title>
        <authorList>
            <person name="Pan X."/>
        </authorList>
    </citation>
    <scope>NUCLEOTIDE SEQUENCE</scope>
    <source>
        <strain evidence="15">KCTC 52957</strain>
    </source>
</reference>
<keyword evidence="9 13" id="KW-1133">Transmembrane helix</keyword>
<dbReference type="InterPro" id="IPR007372">
    <property type="entry name" value="Lipid/polyisoprenoid-bd_YceI"/>
</dbReference>
<dbReference type="SUPFAM" id="SSF81342">
    <property type="entry name" value="Transmembrane di-heme cytochromes"/>
    <property type="match status" value="1"/>
</dbReference>
<dbReference type="Pfam" id="PF01292">
    <property type="entry name" value="Ni_hydr_CYTB"/>
    <property type="match status" value="1"/>
</dbReference>
<comment type="subcellular location">
    <subcellularLocation>
        <location evidence="2">Cell membrane</location>
        <topology evidence="2">Multi-pass membrane protein</topology>
    </subcellularLocation>
</comment>
<dbReference type="PANTHER" id="PTHR30529:SF1">
    <property type="entry name" value="CYTOCHROME B561 HOMOLOG 2"/>
    <property type="match status" value="1"/>
</dbReference>
<feature type="transmembrane region" description="Helical" evidence="13">
    <location>
        <begin position="203"/>
        <end position="222"/>
    </location>
</feature>
<dbReference type="GO" id="GO:0009055">
    <property type="term" value="F:electron transfer activity"/>
    <property type="evidence" value="ECO:0007669"/>
    <property type="project" value="InterPro"/>
</dbReference>
<evidence type="ECO:0000256" key="10">
    <source>
        <dbReference type="ARBA" id="ARBA00023004"/>
    </source>
</evidence>
<keyword evidence="8" id="KW-0249">Electron transport</keyword>
<keyword evidence="11 13" id="KW-0472">Membrane</keyword>
<feature type="transmembrane region" description="Helical" evidence="13">
    <location>
        <begin position="17"/>
        <end position="35"/>
    </location>
</feature>
<dbReference type="GO" id="GO:0005886">
    <property type="term" value="C:plasma membrane"/>
    <property type="evidence" value="ECO:0007669"/>
    <property type="project" value="UniProtKB-SubCell"/>
</dbReference>
<dbReference type="GO" id="GO:0046872">
    <property type="term" value="F:metal ion binding"/>
    <property type="evidence" value="ECO:0007669"/>
    <property type="project" value="UniProtKB-KW"/>
</dbReference>
<sequence length="399" mass="42765">MALTNSASRYGTITKSFHWLTALLILTAIPLALIGEELPQETSDQVAVKALVYSIHKTLGVTIFFVALLRIAWALTQPKPVPVHPERQAETFLAEAVHWCLYSALIVVPLSGWIGHSAAEGFAPIYLPFADSLPFVPKSPEVEHAAFLTHWVFTNVLIGSLILHILGALKHAFIDRDGTLARMWFGRGGADPRPHAEPKGAGALLAAAIYVFGGVAVIYFSYDPTEAAVGPRQAERTGGNWQVEQGEIAITVQQMGSAIEGRFAEWSAEITFDEEPTDGSHGSVTVTIEIPSLTLGSVTDQAMSAQYFDAENHPVSTYEATILPAETGYLAQGTLSLAGQTSDVSLPFTLQIDGDTARMQGSTTLDRRNYGIGEGQSDPSTLGFEVDASIDLTATRVGG</sequence>
<evidence type="ECO:0000256" key="7">
    <source>
        <dbReference type="ARBA" id="ARBA00022723"/>
    </source>
</evidence>
<evidence type="ECO:0000256" key="12">
    <source>
        <dbReference type="ARBA" id="ARBA00037975"/>
    </source>
</evidence>
<evidence type="ECO:0000259" key="14">
    <source>
        <dbReference type="SMART" id="SM00867"/>
    </source>
</evidence>
<keyword evidence="10" id="KW-0408">Iron</keyword>